<gene>
    <name evidence="3" type="ORF">F6X51_11960</name>
</gene>
<dbReference type="SUPFAM" id="SSF75304">
    <property type="entry name" value="Amidase signature (AS) enzymes"/>
    <property type="match status" value="1"/>
</dbReference>
<keyword evidence="4" id="KW-1185">Reference proteome</keyword>
<dbReference type="InterPro" id="IPR023631">
    <property type="entry name" value="Amidase_dom"/>
</dbReference>
<dbReference type="Gene3D" id="3.90.1300.10">
    <property type="entry name" value="Amidase signature (AS) domain"/>
    <property type="match status" value="1"/>
</dbReference>
<sequence length="431" mass="45236">MSDHAHASVVAASIAEIRLGIASGRHPQSLVTPLWERARTLEPRLHAFAHLPDRVPDALLAGPLAGVAVGVKDLIDTADMPTACGSPIYEGRRPGRDAEIVARLRGLGATVLGKTVTTEFAWRRAGPTRNPWNLDHTPGGSSSGSAAAVAAGVVTLALGTQTFGSVIRPAAFCGVVGFKPTFGVLPRDGVQPLSPSLDHVGIFARTVEDVAVAFPLLAQHLGGTPMAPCFVGNLKVGILAPSGEPADAEQKVTLQSVRQRLVDAGAQVQAVEMPEPWRKLQRVADTLVAYEAARGLGELTKRFPRKVSAVLTELIVLGEATSETEYWEAVDAQRELRSTVAGYLNGLDAVLTIPASGEAPRGLESTGDARFCTPWTTLGFPAITLPVYLSPLGLPLGLQLVGWPGEDRALISAAVALAKSFADPVRPNLTA</sequence>
<dbReference type="InterPro" id="IPR000120">
    <property type="entry name" value="Amidase"/>
</dbReference>
<comment type="similarity">
    <text evidence="1">Belongs to the amidase family.</text>
</comment>
<dbReference type="EMBL" id="VZZJ01000008">
    <property type="protein sequence ID" value="KAB1073451.1"/>
    <property type="molecule type" value="Genomic_DNA"/>
</dbReference>
<organism evidence="3 4">
    <name type="scientific">Methylobacterium planeticum</name>
    <dbReference type="NCBI Taxonomy" id="2615211"/>
    <lineage>
        <taxon>Bacteria</taxon>
        <taxon>Pseudomonadati</taxon>
        <taxon>Pseudomonadota</taxon>
        <taxon>Alphaproteobacteria</taxon>
        <taxon>Hyphomicrobiales</taxon>
        <taxon>Methylobacteriaceae</taxon>
        <taxon>Methylobacterium</taxon>
    </lineage>
</organism>
<evidence type="ECO:0000313" key="4">
    <source>
        <dbReference type="Proteomes" id="UP000441523"/>
    </source>
</evidence>
<dbReference type="PANTHER" id="PTHR11895">
    <property type="entry name" value="TRANSAMIDASE"/>
    <property type="match status" value="1"/>
</dbReference>
<proteinExistence type="inferred from homology"/>
<evidence type="ECO:0000256" key="1">
    <source>
        <dbReference type="ARBA" id="ARBA00009199"/>
    </source>
</evidence>
<name>A0A6N6MUP1_9HYPH</name>
<comment type="caution">
    <text evidence="3">The sequence shown here is derived from an EMBL/GenBank/DDBJ whole genome shotgun (WGS) entry which is preliminary data.</text>
</comment>
<accession>A0A6N6MUP1</accession>
<dbReference type="Pfam" id="PF01425">
    <property type="entry name" value="Amidase"/>
    <property type="match status" value="1"/>
</dbReference>
<protein>
    <submittedName>
        <fullName evidence="3">Amidase</fullName>
    </submittedName>
</protein>
<dbReference type="Proteomes" id="UP000441523">
    <property type="component" value="Unassembled WGS sequence"/>
</dbReference>
<evidence type="ECO:0000259" key="2">
    <source>
        <dbReference type="Pfam" id="PF01425"/>
    </source>
</evidence>
<dbReference type="PANTHER" id="PTHR11895:SF151">
    <property type="entry name" value="GLUTAMYL-TRNA(GLN) AMIDOTRANSFERASE SUBUNIT A"/>
    <property type="match status" value="1"/>
</dbReference>
<reference evidence="3 4" key="1">
    <citation type="submission" date="2019-09" db="EMBL/GenBank/DDBJ databases">
        <title>YIM 132548 draft genome.</title>
        <authorList>
            <person name="Jiang L."/>
        </authorList>
    </citation>
    <scope>NUCLEOTIDE SEQUENCE [LARGE SCALE GENOMIC DNA]</scope>
    <source>
        <strain evidence="3 4">YIM 132548</strain>
    </source>
</reference>
<dbReference type="InterPro" id="IPR036928">
    <property type="entry name" value="AS_sf"/>
</dbReference>
<evidence type="ECO:0000313" key="3">
    <source>
        <dbReference type="EMBL" id="KAB1073451.1"/>
    </source>
</evidence>
<feature type="domain" description="Amidase" evidence="2">
    <location>
        <begin position="59"/>
        <end position="410"/>
    </location>
</feature>
<dbReference type="GO" id="GO:0003824">
    <property type="term" value="F:catalytic activity"/>
    <property type="evidence" value="ECO:0007669"/>
    <property type="project" value="InterPro"/>
</dbReference>
<dbReference type="AlphaFoldDB" id="A0A6N6MUP1"/>